<gene>
    <name evidence="6" type="ORF">DBV15_07640</name>
</gene>
<dbReference type="InterPro" id="IPR000195">
    <property type="entry name" value="Rab-GAP-TBC_dom"/>
</dbReference>
<evidence type="ECO:0000259" key="4">
    <source>
        <dbReference type="PROSITE" id="PS50086"/>
    </source>
</evidence>
<dbReference type="Proteomes" id="UP000310200">
    <property type="component" value="Unassembled WGS sequence"/>
</dbReference>
<dbReference type="Pfam" id="PF14961">
    <property type="entry name" value="BROMI"/>
    <property type="match status" value="1"/>
</dbReference>
<dbReference type="SMART" id="SM00164">
    <property type="entry name" value="TBC"/>
    <property type="match status" value="1"/>
</dbReference>
<dbReference type="InterPro" id="IPR032735">
    <property type="entry name" value="BROMI_M"/>
</dbReference>
<dbReference type="STRING" id="300112.A0A4V3SBS7"/>
<dbReference type="InterPro" id="IPR011009">
    <property type="entry name" value="Kinase-like_dom_sf"/>
</dbReference>
<evidence type="ECO:0000313" key="7">
    <source>
        <dbReference type="Proteomes" id="UP000310200"/>
    </source>
</evidence>
<evidence type="ECO:0000313" key="6">
    <source>
        <dbReference type="EMBL" id="TGZ53994.1"/>
    </source>
</evidence>
<accession>A0A4V3SBS7</accession>
<evidence type="ECO:0000259" key="5">
    <source>
        <dbReference type="PROSITE" id="PS50206"/>
    </source>
</evidence>
<sequence length="1835" mass="209960">MRSKETLFRFPKDSEISITIDDSPFLSYCNMIIPIGTVPIRNTCALLLCACSNFTYTTYAMCPALLENEERCLGGMTFFAQSHPVEVCGSNGLPLTPNSITIYGKAQFLKTVYHPHLSPYLDIIRSKHERIVVVTEYSGDPLSTRHDLSAEEIVKISFQSLLALRHMNELDLVHRHLSPDNILIKKNGDVQLYNYGLYYMTDGGKNVSFPIGSPKYTAPEVFLTPSPSGVKIDSWSLGMIIAEQLLGQPVWPGVKLSQCLRKVLSLILCDTSIFERLARENNCFHVYEKLPKELKEFVDSCLQIHSTKRKTPEELLELPIFAEHLTRNTQEKGENLYKNVIVRKMDELYYLWQLAGGDITVDLKRQSLIRSRPPILSIPNLVILLGQMFGQRDTASLLDVRVVKVPMETLRQRLAHIPYIANYPWLTNQMRVQAQEDLTNAACQLPLIIRERDTEYQFYRLVLFDRLLQAYPLTQEAIIEEAHKDIPPPVRGAVWAALLGITGDIRKRYDMIDKETPTHTDRQIEVDIPRCHQYSELLSSGAGHERLQRLLKAWVRNNPHYVYWQGLDSLTAPFLYLNFNNEARAFACLSTFIPKYLHKFFLKDNSAVIQEYLGKFSQIIAFHDPQLANHLKSINFVPELFAIPWFLTMFSHVFPLHKILHLWDKLLLGDSSFPLLVGLAILKQLRDPLLMSGFNECILLFSDLPEIDIELCVKDSMTMYQNTPASITYRKHQYNTAKDANWIEPEAGTEKMPRISVDDFLNLYNSSPNKVIVVDVRSNIQFERGAILGSINIPFTSVQLSQTHVDTLGPHAKPLIDNKSSVVVIIGPHDQNNALVSVPPDLQKWLRKCLKKEFGKTIQNSLDKEQVPSDIAYKLTHSKDMAALLNSMKKVIVEQYVVVKPSSAASQSQSSHSFASDLTADDWASPQGNGEEYNCIIDKISRDKPVHVRLAGYEILLKIELSNINNSSQWDVLQKTLLDGLTDDNRAIFEASMQVHAKLLNCSQMHHTYENLLSAFNAQYHSQKMRETLPTLISGINFKFFLHEKLFNIMYLIIRYQEEMLKNTRHSDKTVEDVIEQFIVFLSTHSFGNSLQPKTLNMLNIVSVLEPQAKWSKRWLHSLSTRRTFIAVLAKSPTFLQNVVDCVNSGLAETPCSLSISIMDESNELCISGNTIETATYLHSLIFVSQLCSYEAGRKLLAENSLTTPFDIWPHTLNIISHMVDTADGPAFLTTNCKEHTTNSENAPSKCPVAIIMRYASNLLKQPFSIMDIKCILDSFNLIEKLFDVYDVYEAAQEQIETQFYPAVANFYKRFNKCSVENENKIQQLDSAVKKVLLKMVSIPLGLQALVNDKLVFEELIRGSIAPLRVIWSSTDIISFISSAGYFDLGHNVLADLGPHVLSTLLSKICTNVEDPRFFYDPWDRENIDEFLHILTLFSLNFNCKELGFAAFMVTDSELDNDEEKDYPSNLSELLQAAIDKNSTYHHLALLSLNTEALLDIQRDNTIVIEVCNEQTDETDETDYEKTEDEDDGDGGDKPESRKEYIIDDSSFLRHNILLKLYYMTYKRKQYVIPFEEYELFSEFPPPRVYADMADYREIECDSELSDLLQEERPGLLDISWVLQVRAAHKASRCSIKNSMMINLLSQMHKAIPTAEWVEQFEWQDNITYDTDYWLPEDIHAINIILNYAEQREILKNNNDSQENLKKFIHSAYIFIQYNKPSRFEGFDWFLATVFIICDGNLDKCKTFIMQLIQFPSTLLLWPKLGKVIDEKNNEGTSSQFTFMQVLETMVNIELPNIKYGLKDPSLSHSVAPACHSACILEQRDKTLPLHREELFFAI</sequence>
<name>A0A4V3SBS7_9HYME</name>
<evidence type="ECO:0000256" key="1">
    <source>
        <dbReference type="ARBA" id="ARBA00022468"/>
    </source>
</evidence>
<dbReference type="PANTHER" id="PTHR22957:SF168">
    <property type="entry name" value="TBC DOMAIN-CONTAINING PROTEIN KINASE-LIKE PROTEIN"/>
    <property type="match status" value="1"/>
</dbReference>
<dbReference type="Pfam" id="PF00069">
    <property type="entry name" value="Pkinase"/>
    <property type="match status" value="1"/>
</dbReference>
<dbReference type="InterPro" id="IPR055392">
    <property type="entry name" value="BROMI_C"/>
</dbReference>
<dbReference type="GO" id="GO:0004672">
    <property type="term" value="F:protein kinase activity"/>
    <property type="evidence" value="ECO:0007669"/>
    <property type="project" value="InterPro"/>
</dbReference>
<feature type="domain" description="Protein kinase" evidence="3">
    <location>
        <begin position="1"/>
        <end position="321"/>
    </location>
</feature>
<dbReference type="Gene3D" id="1.10.510.10">
    <property type="entry name" value="Transferase(Phosphotransferase) domain 1"/>
    <property type="match status" value="1"/>
</dbReference>
<dbReference type="EMBL" id="QBLH01000870">
    <property type="protein sequence ID" value="TGZ53994.1"/>
    <property type="molecule type" value="Genomic_DNA"/>
</dbReference>
<dbReference type="InterPro" id="IPR036873">
    <property type="entry name" value="Rhodanese-like_dom_sf"/>
</dbReference>
<dbReference type="SUPFAM" id="SSF56112">
    <property type="entry name" value="Protein kinase-like (PK-like)"/>
    <property type="match status" value="1"/>
</dbReference>
<dbReference type="SUPFAM" id="SSF47923">
    <property type="entry name" value="Ypt/Rab-GAP domain of gyp1p"/>
    <property type="match status" value="2"/>
</dbReference>
<feature type="region of interest" description="Disordered" evidence="2">
    <location>
        <begin position="1508"/>
        <end position="1538"/>
    </location>
</feature>
<reference evidence="6 7" key="1">
    <citation type="journal article" date="2019" name="Philos. Trans. R. Soc. Lond., B, Biol. Sci.">
        <title>Ant behaviour and brain gene expression of defending hosts depend on the ecological success of the intruding social parasite.</title>
        <authorList>
            <person name="Kaur R."/>
            <person name="Stoldt M."/>
            <person name="Jongepier E."/>
            <person name="Feldmeyer B."/>
            <person name="Menzel F."/>
            <person name="Bornberg-Bauer E."/>
            <person name="Foitzik S."/>
        </authorList>
    </citation>
    <scope>NUCLEOTIDE SEQUENCE [LARGE SCALE GENOMIC DNA]</scope>
    <source>
        <tissue evidence="6">Whole body</tissue>
    </source>
</reference>
<comment type="caution">
    <text evidence="6">The sequence shown here is derived from an EMBL/GenBank/DDBJ whole genome shotgun (WGS) entry which is preliminary data.</text>
</comment>
<dbReference type="InterPro" id="IPR000719">
    <property type="entry name" value="Prot_kinase_dom"/>
</dbReference>
<dbReference type="Gene3D" id="3.40.250.10">
    <property type="entry name" value="Rhodanese-like domain"/>
    <property type="match status" value="1"/>
</dbReference>
<feature type="domain" description="Rab-GAP TBC" evidence="4">
    <location>
        <begin position="485"/>
        <end position="670"/>
    </location>
</feature>
<dbReference type="InterPro" id="IPR035969">
    <property type="entry name" value="Rab-GAP_TBC_sf"/>
</dbReference>
<keyword evidence="1" id="KW-0343">GTPase activation</keyword>
<dbReference type="GO" id="GO:0005524">
    <property type="term" value="F:ATP binding"/>
    <property type="evidence" value="ECO:0007669"/>
    <property type="project" value="InterPro"/>
</dbReference>
<dbReference type="FunFam" id="1.10.472.80:FF:000015">
    <property type="entry name" value="TBC domain-containing protein kinase-like protein"/>
    <property type="match status" value="1"/>
</dbReference>
<dbReference type="PANTHER" id="PTHR22957">
    <property type="entry name" value="TBC1 DOMAIN FAMILY MEMBER GTPASE-ACTIVATING PROTEIN"/>
    <property type="match status" value="1"/>
</dbReference>
<evidence type="ECO:0000256" key="2">
    <source>
        <dbReference type="SAM" id="MobiDB-lite"/>
    </source>
</evidence>
<dbReference type="Gene3D" id="1.10.472.80">
    <property type="entry name" value="Ypt/Rab-GAP domain of gyp1p, domain 3"/>
    <property type="match status" value="1"/>
</dbReference>
<protein>
    <recommendedName>
        <fullName evidence="8">TBC domain-containing protein kinase-like protein</fullName>
    </recommendedName>
</protein>
<dbReference type="Pfam" id="PF23440">
    <property type="entry name" value="BROMI_C"/>
    <property type="match status" value="1"/>
</dbReference>
<dbReference type="Pfam" id="PF00566">
    <property type="entry name" value="RabGAP-TBC"/>
    <property type="match status" value="1"/>
</dbReference>
<dbReference type="PROSITE" id="PS50011">
    <property type="entry name" value="PROTEIN_KINASE_DOM"/>
    <property type="match status" value="1"/>
</dbReference>
<organism evidence="6 7">
    <name type="scientific">Temnothorax longispinosus</name>
    <dbReference type="NCBI Taxonomy" id="300112"/>
    <lineage>
        <taxon>Eukaryota</taxon>
        <taxon>Metazoa</taxon>
        <taxon>Ecdysozoa</taxon>
        <taxon>Arthropoda</taxon>
        <taxon>Hexapoda</taxon>
        <taxon>Insecta</taxon>
        <taxon>Pterygota</taxon>
        <taxon>Neoptera</taxon>
        <taxon>Endopterygota</taxon>
        <taxon>Hymenoptera</taxon>
        <taxon>Apocrita</taxon>
        <taxon>Aculeata</taxon>
        <taxon>Formicoidea</taxon>
        <taxon>Formicidae</taxon>
        <taxon>Myrmicinae</taxon>
        <taxon>Temnothorax</taxon>
    </lineage>
</organism>
<dbReference type="PROSITE" id="PS50086">
    <property type="entry name" value="TBC_RABGAP"/>
    <property type="match status" value="1"/>
</dbReference>
<dbReference type="FunFam" id="1.10.8.270:FF:000044">
    <property type="entry name" value="TBC Kinase homolog"/>
    <property type="match status" value="1"/>
</dbReference>
<dbReference type="SUPFAM" id="SSF52821">
    <property type="entry name" value="Rhodanese/Cell cycle control phosphatase"/>
    <property type="match status" value="1"/>
</dbReference>
<feature type="compositionally biased region" description="Acidic residues" evidence="2">
    <location>
        <begin position="1511"/>
        <end position="1530"/>
    </location>
</feature>
<evidence type="ECO:0000259" key="3">
    <source>
        <dbReference type="PROSITE" id="PS50011"/>
    </source>
</evidence>
<evidence type="ECO:0008006" key="8">
    <source>
        <dbReference type="Google" id="ProtNLM"/>
    </source>
</evidence>
<dbReference type="PROSITE" id="PS50206">
    <property type="entry name" value="RHODANESE_3"/>
    <property type="match status" value="1"/>
</dbReference>
<dbReference type="GO" id="GO:0005096">
    <property type="term" value="F:GTPase activator activity"/>
    <property type="evidence" value="ECO:0007669"/>
    <property type="project" value="UniProtKB-KW"/>
</dbReference>
<feature type="domain" description="Rhodanese" evidence="5">
    <location>
        <begin position="767"/>
        <end position="798"/>
    </location>
</feature>
<proteinExistence type="predicted"/>
<dbReference type="InterPro" id="IPR001763">
    <property type="entry name" value="Rhodanese-like_dom"/>
</dbReference>
<keyword evidence="7" id="KW-1185">Reference proteome</keyword>
<dbReference type="Gene3D" id="1.10.8.270">
    <property type="entry name" value="putative rabgap domain of human tbc1 domain family member 14 like domains"/>
    <property type="match status" value="1"/>
</dbReference>